<comment type="caution">
    <text evidence="3">The sequence shown here is derived from an EMBL/GenBank/DDBJ whole genome shotgun (WGS) entry which is preliminary data.</text>
</comment>
<dbReference type="Gene3D" id="3.90.226.10">
    <property type="entry name" value="2-enoyl-CoA Hydratase, Chain A, domain 1"/>
    <property type="match status" value="1"/>
</dbReference>
<reference evidence="3 4" key="1">
    <citation type="submission" date="2022-09" db="EMBL/GenBank/DDBJ databases">
        <title>New species of Phenylobacterium.</title>
        <authorList>
            <person name="Mieszkin S."/>
        </authorList>
    </citation>
    <scope>NUCLEOTIDE SEQUENCE [LARGE SCALE GENOMIC DNA]</scope>
    <source>
        <strain evidence="3 4">HK31-G</strain>
    </source>
</reference>
<dbReference type="InterPro" id="IPR018376">
    <property type="entry name" value="Enoyl-CoA_hyd/isom_CS"/>
</dbReference>
<keyword evidence="4" id="KW-1185">Reference proteome</keyword>
<name>A0ABW6CV26_9CAUL</name>
<evidence type="ECO:0000313" key="4">
    <source>
        <dbReference type="Proteomes" id="UP001598130"/>
    </source>
</evidence>
<dbReference type="PANTHER" id="PTHR43802:SF1">
    <property type="entry name" value="IP11341P-RELATED"/>
    <property type="match status" value="1"/>
</dbReference>
<organism evidence="3 4">
    <name type="scientific">Phenylobacterium ferrooxidans</name>
    <dbReference type="NCBI Taxonomy" id="2982689"/>
    <lineage>
        <taxon>Bacteria</taxon>
        <taxon>Pseudomonadati</taxon>
        <taxon>Pseudomonadota</taxon>
        <taxon>Alphaproteobacteria</taxon>
        <taxon>Caulobacterales</taxon>
        <taxon>Caulobacteraceae</taxon>
        <taxon>Phenylobacterium</taxon>
    </lineage>
</organism>
<dbReference type="CDD" id="cd06558">
    <property type="entry name" value="crotonase-like"/>
    <property type="match status" value="1"/>
</dbReference>
<gene>
    <name evidence="3" type="ORF">OCL97_22200</name>
</gene>
<proteinExistence type="inferred from homology"/>
<comment type="similarity">
    <text evidence="1 2">Belongs to the enoyl-CoA hydratase/isomerase family.</text>
</comment>
<dbReference type="RefSeq" id="WP_377371890.1">
    <property type="nucleotide sequence ID" value="NZ_JAOTJD010000076.1"/>
</dbReference>
<dbReference type="SUPFAM" id="SSF52096">
    <property type="entry name" value="ClpP/crotonase"/>
    <property type="match status" value="1"/>
</dbReference>
<sequence>MADQDVLLVERRGETDWVTLNRPERLNALNQPLSDALLAYFEARRRDTECRVIVLTGAGRAFSSGADLKAGGQPDRLRDGPNGDWMLRDTLKAMRACPQPIIALVQGAAAGGGLAIALAADVIVAGASAAFHPAFIKIGLSGSELAVSWRLQRTMGISRTREMLLTGEPMNAEEAHRVGLVSKVIPDAGLAAEGERLAAAMLKAGPDALRISKRTFDATLEGMSFDAALELEERGQIQMIRGRTAPVGMPAVK</sequence>
<evidence type="ECO:0000256" key="1">
    <source>
        <dbReference type="ARBA" id="ARBA00005254"/>
    </source>
</evidence>
<dbReference type="Pfam" id="PF00378">
    <property type="entry name" value="ECH_1"/>
    <property type="match status" value="1"/>
</dbReference>
<evidence type="ECO:0000256" key="2">
    <source>
        <dbReference type="RuleBase" id="RU003707"/>
    </source>
</evidence>
<protein>
    <submittedName>
        <fullName evidence="3">Enoyl-CoA hydratase-related protein</fullName>
    </submittedName>
</protein>
<dbReference type="InterPro" id="IPR001753">
    <property type="entry name" value="Enoyl-CoA_hydra/iso"/>
</dbReference>
<dbReference type="PANTHER" id="PTHR43802">
    <property type="entry name" value="ENOYL-COA HYDRATASE"/>
    <property type="match status" value="1"/>
</dbReference>
<dbReference type="PROSITE" id="PS00166">
    <property type="entry name" value="ENOYL_COA_HYDRATASE"/>
    <property type="match status" value="1"/>
</dbReference>
<accession>A0ABW6CV26</accession>
<evidence type="ECO:0000313" key="3">
    <source>
        <dbReference type="EMBL" id="MFD3266659.1"/>
    </source>
</evidence>
<dbReference type="Proteomes" id="UP001598130">
    <property type="component" value="Unassembled WGS sequence"/>
</dbReference>
<dbReference type="InterPro" id="IPR029045">
    <property type="entry name" value="ClpP/crotonase-like_dom_sf"/>
</dbReference>
<dbReference type="EMBL" id="JAOTJD010000076">
    <property type="protein sequence ID" value="MFD3266659.1"/>
    <property type="molecule type" value="Genomic_DNA"/>
</dbReference>